<evidence type="ECO:0000313" key="2">
    <source>
        <dbReference type="Proteomes" id="UP000509302"/>
    </source>
</evidence>
<name>A0A7H9ASY0_9FLAO</name>
<reference evidence="1 2" key="1">
    <citation type="journal article" date="2006" name="Int. J. Syst. Evol. Microbiol.">
        <title>Costertonia aggregata gen. nov., sp. nov., a mesophilic marine bacterium of the family Flavobacteriaceae, isolated from a mature biofilm.</title>
        <authorList>
            <person name="Kwon K.K."/>
            <person name="Lee Y.K."/>
            <person name="Lee H.K."/>
        </authorList>
    </citation>
    <scope>NUCLEOTIDE SEQUENCE [LARGE SCALE GENOMIC DNA]</scope>
    <source>
        <strain evidence="1 2">KCCM 42265</strain>
    </source>
</reference>
<proteinExistence type="predicted"/>
<evidence type="ECO:0000313" key="1">
    <source>
        <dbReference type="EMBL" id="QLG46550.1"/>
    </source>
</evidence>
<dbReference type="KEGG" id="cagg:HYG79_14740"/>
<keyword evidence="2" id="KW-1185">Reference proteome</keyword>
<dbReference type="RefSeq" id="WP_179242829.1">
    <property type="nucleotide sequence ID" value="NZ_CP058595.1"/>
</dbReference>
<protein>
    <submittedName>
        <fullName evidence="1">Uncharacterized protein</fullName>
    </submittedName>
</protein>
<accession>A0A7H9ASY0</accession>
<sequence length="423" mass="48373">MKKIALAIVAALLLFGFLVFLSIRETSEEFRTCEILNIADVEKRDFREYDSVLVAANSLYDADWVKRFMQGEQYRDAWGTPVQVPIIFLDTLLGGLKVIEEGGGMQTHSLEVEDPLGIRYTFRSITKDPTKLIPDIARDLGLENVVVDGISAQHPYASVPVAKLAEYAKIVHTHPKIYFVPKQSQLGEYNEKYGNRLYLFEYESEGAVNWTPFENILEILDTEDVQEWKMEGKPITVDKSALIRARLFDLIIGDWDRHAKQWGWAVEQKSDSLVAHPIPADRDNAFFKLEGVLPTIISNDILLPEMQTFEKDIEYMPGLVRPFDVYFLKGVSLEQFIEESKFLQVALTNTAIMEAFKVWPQAIKALNGKEIIEKLKARRDGIVDYAKNFHRILDERPLEPLVLKGSENLEMNESMAKCFDCLD</sequence>
<organism evidence="1 2">
    <name type="scientific">Costertonia aggregata</name>
    <dbReference type="NCBI Taxonomy" id="343403"/>
    <lineage>
        <taxon>Bacteria</taxon>
        <taxon>Pseudomonadati</taxon>
        <taxon>Bacteroidota</taxon>
        <taxon>Flavobacteriia</taxon>
        <taxon>Flavobacteriales</taxon>
        <taxon>Flavobacteriaceae</taxon>
        <taxon>Costertonia</taxon>
    </lineage>
</organism>
<gene>
    <name evidence="1" type="ORF">HYG79_14740</name>
</gene>
<dbReference type="EMBL" id="CP058595">
    <property type="protein sequence ID" value="QLG46550.1"/>
    <property type="molecule type" value="Genomic_DNA"/>
</dbReference>
<dbReference type="AlphaFoldDB" id="A0A7H9ASY0"/>
<dbReference type="Proteomes" id="UP000509302">
    <property type="component" value="Chromosome"/>
</dbReference>